<dbReference type="PANTHER" id="PTHR19957:SF314">
    <property type="entry name" value="SYNTAXIN-124-RELATED"/>
    <property type="match status" value="1"/>
</dbReference>
<dbReference type="AlphaFoldDB" id="A0A9Q0QI50"/>
<keyword evidence="9" id="KW-1185">Reference proteome</keyword>
<dbReference type="InterPro" id="IPR045242">
    <property type="entry name" value="Syntaxin"/>
</dbReference>
<evidence type="ECO:0000256" key="4">
    <source>
        <dbReference type="ARBA" id="ARBA00022990"/>
    </source>
</evidence>
<name>A0A9Q0QI50_SALVM</name>
<dbReference type="GO" id="GO:0012505">
    <property type="term" value="C:endomembrane system"/>
    <property type="evidence" value="ECO:0007669"/>
    <property type="project" value="TreeGrafter"/>
</dbReference>
<evidence type="ECO:0000256" key="2">
    <source>
        <dbReference type="ARBA" id="ARBA00022448"/>
    </source>
</evidence>
<evidence type="ECO:0000313" key="9">
    <source>
        <dbReference type="Proteomes" id="UP001151529"/>
    </source>
</evidence>
<dbReference type="GO" id="GO:0031201">
    <property type="term" value="C:SNARE complex"/>
    <property type="evidence" value="ECO:0007669"/>
    <property type="project" value="TreeGrafter"/>
</dbReference>
<dbReference type="PROSITE" id="PS50192">
    <property type="entry name" value="T_SNARE"/>
    <property type="match status" value="1"/>
</dbReference>
<keyword evidence="6" id="KW-0472">Membrane</keyword>
<dbReference type="EMBL" id="JAPFFL010000008">
    <property type="protein sequence ID" value="KAJ6706989.1"/>
    <property type="molecule type" value="Genomic_DNA"/>
</dbReference>
<accession>A0A9Q0QI50</accession>
<dbReference type="Gene3D" id="1.20.5.110">
    <property type="match status" value="1"/>
</dbReference>
<keyword evidence="6" id="KW-1133">Transmembrane helix</keyword>
<comment type="similarity">
    <text evidence="1">Belongs to the syntaxin family.</text>
</comment>
<evidence type="ECO:0000313" key="8">
    <source>
        <dbReference type="EMBL" id="KAJ6706989.1"/>
    </source>
</evidence>
<evidence type="ECO:0000259" key="7">
    <source>
        <dbReference type="PROSITE" id="PS50192"/>
    </source>
</evidence>
<evidence type="ECO:0000256" key="6">
    <source>
        <dbReference type="SAM" id="Phobius"/>
    </source>
</evidence>
<keyword evidence="4" id="KW-0007">Acetylation</keyword>
<dbReference type="Pfam" id="PF05739">
    <property type="entry name" value="SNARE"/>
    <property type="match status" value="1"/>
</dbReference>
<dbReference type="GO" id="GO:0048278">
    <property type="term" value="P:vesicle docking"/>
    <property type="evidence" value="ECO:0007669"/>
    <property type="project" value="TreeGrafter"/>
</dbReference>
<dbReference type="GO" id="GO:0005484">
    <property type="term" value="F:SNAP receptor activity"/>
    <property type="evidence" value="ECO:0007669"/>
    <property type="project" value="TreeGrafter"/>
</dbReference>
<evidence type="ECO:0000256" key="3">
    <source>
        <dbReference type="ARBA" id="ARBA00022927"/>
    </source>
</evidence>
<dbReference type="SUPFAM" id="SSF58038">
    <property type="entry name" value="SNARE fusion complex"/>
    <property type="match status" value="1"/>
</dbReference>
<keyword evidence="6" id="KW-0812">Transmembrane</keyword>
<reference evidence="8" key="2">
    <citation type="journal article" date="2023" name="Int. J. Mol. Sci.">
        <title>De Novo Assembly and Annotation of 11 Diverse Shrub Willow (Salix) Genomes Reveals Novel Gene Organization in Sex-Linked Regions.</title>
        <authorList>
            <person name="Hyden B."/>
            <person name="Feng K."/>
            <person name="Yates T.B."/>
            <person name="Jawdy S."/>
            <person name="Cereghino C."/>
            <person name="Smart L.B."/>
            <person name="Muchero W."/>
        </authorList>
    </citation>
    <scope>NUCLEOTIDE SEQUENCE [LARGE SCALE GENOMIC DNA]</scope>
    <source>
        <tissue evidence="8">Shoot tip</tissue>
    </source>
</reference>
<sequence>MAALVEAQGHQINDIESHVAHASSFVRRGTEQLSEAREYQKSSRKWTCIAILAGVVLIIVLLLPFIPHLLALL</sequence>
<comment type="caution">
    <text evidence="8">The sequence shown here is derived from an EMBL/GenBank/DDBJ whole genome shotgun (WGS) entry which is preliminary data.</text>
</comment>
<reference evidence="8" key="1">
    <citation type="submission" date="2022-11" db="EMBL/GenBank/DDBJ databases">
        <authorList>
            <person name="Hyden B.L."/>
            <person name="Feng K."/>
            <person name="Yates T."/>
            <person name="Jawdy S."/>
            <person name="Smart L.B."/>
            <person name="Muchero W."/>
        </authorList>
    </citation>
    <scope>NUCLEOTIDE SEQUENCE</scope>
    <source>
        <tissue evidence="8">Shoot tip</tissue>
    </source>
</reference>
<dbReference type="GO" id="GO:0006887">
    <property type="term" value="P:exocytosis"/>
    <property type="evidence" value="ECO:0007669"/>
    <property type="project" value="TreeGrafter"/>
</dbReference>
<dbReference type="InterPro" id="IPR000727">
    <property type="entry name" value="T_SNARE_dom"/>
</dbReference>
<dbReference type="GO" id="GO:0006906">
    <property type="term" value="P:vesicle fusion"/>
    <property type="evidence" value="ECO:0007669"/>
    <property type="project" value="TreeGrafter"/>
</dbReference>
<feature type="domain" description="T-SNARE coiled-coil homology" evidence="7">
    <location>
        <begin position="1"/>
        <end position="36"/>
    </location>
</feature>
<gene>
    <name evidence="8" type="ORF">OIU85_027350</name>
</gene>
<keyword evidence="3" id="KW-0653">Protein transport</keyword>
<dbReference type="GO" id="GO:0005886">
    <property type="term" value="C:plasma membrane"/>
    <property type="evidence" value="ECO:0007669"/>
    <property type="project" value="TreeGrafter"/>
</dbReference>
<feature type="transmembrane region" description="Helical" evidence="6">
    <location>
        <begin position="46"/>
        <end position="66"/>
    </location>
</feature>
<dbReference type="Proteomes" id="UP001151529">
    <property type="component" value="Chromosome 4"/>
</dbReference>
<organism evidence="8 9">
    <name type="scientific">Salix viminalis</name>
    <name type="common">Common osier</name>
    <name type="synonym">Basket willow</name>
    <dbReference type="NCBI Taxonomy" id="40686"/>
    <lineage>
        <taxon>Eukaryota</taxon>
        <taxon>Viridiplantae</taxon>
        <taxon>Streptophyta</taxon>
        <taxon>Embryophyta</taxon>
        <taxon>Tracheophyta</taxon>
        <taxon>Spermatophyta</taxon>
        <taxon>Magnoliopsida</taxon>
        <taxon>eudicotyledons</taxon>
        <taxon>Gunneridae</taxon>
        <taxon>Pentapetalae</taxon>
        <taxon>rosids</taxon>
        <taxon>fabids</taxon>
        <taxon>Malpighiales</taxon>
        <taxon>Salicaceae</taxon>
        <taxon>Saliceae</taxon>
        <taxon>Salix</taxon>
    </lineage>
</organism>
<protein>
    <submittedName>
        <fullName evidence="8">SYNTAXIN-124-RELATED</fullName>
    </submittedName>
</protein>
<keyword evidence="5" id="KW-0175">Coiled coil</keyword>
<keyword evidence="2" id="KW-0813">Transport</keyword>
<dbReference type="OrthoDB" id="1936500at2759"/>
<dbReference type="GO" id="GO:0006886">
    <property type="term" value="P:intracellular protein transport"/>
    <property type="evidence" value="ECO:0007669"/>
    <property type="project" value="TreeGrafter"/>
</dbReference>
<evidence type="ECO:0000256" key="5">
    <source>
        <dbReference type="ARBA" id="ARBA00023054"/>
    </source>
</evidence>
<dbReference type="FunFam" id="1.20.5.110:FF:000008">
    <property type="entry name" value="Syntaxin 132"/>
    <property type="match status" value="1"/>
</dbReference>
<evidence type="ECO:0000256" key="1">
    <source>
        <dbReference type="ARBA" id="ARBA00009063"/>
    </source>
</evidence>
<proteinExistence type="inferred from homology"/>
<dbReference type="GO" id="GO:0000149">
    <property type="term" value="F:SNARE binding"/>
    <property type="evidence" value="ECO:0007669"/>
    <property type="project" value="TreeGrafter"/>
</dbReference>
<dbReference type="PANTHER" id="PTHR19957">
    <property type="entry name" value="SYNTAXIN"/>
    <property type="match status" value="1"/>
</dbReference>